<sequence>MSVYHIPDLSYEYMEALYDAGFYGINDLDYEGRTPLDVFWHKLHNIEPTGSFWDGHFPGWDRSHLKRFNWLVSKGATIQYFSTPSSWTHLHMITTAMPDFYFSELGNLLSEAVQNEVLKTDTCNCYCSTKGCLALNVYLKRRVVSRFSMTLSLSTGRQVTNDWIKTFQLEPHDARLHYQEACRLEIFNRLDMAHTCCTKREFKLNEADIEELQSEDSYAHAQLELIMSAYAQALERHSGTIIDFWDDWWNKVDRILPENEDRPSYWDVKNWEDGWEVRRKDSVFPRPEYKNEEFIQVILRELFDPSDVAQEEEDFSSRPSDSSEEQNAQS</sequence>
<feature type="compositionally biased region" description="Polar residues" evidence="1">
    <location>
        <begin position="317"/>
        <end position="330"/>
    </location>
</feature>
<name>A0A9P4MA97_9PEZI</name>
<gene>
    <name evidence="2" type="ORF">NA57DRAFT_72441</name>
</gene>
<comment type="caution">
    <text evidence="2">The sequence shown here is derived from an EMBL/GenBank/DDBJ whole genome shotgun (WGS) entry which is preliminary data.</text>
</comment>
<evidence type="ECO:0000256" key="1">
    <source>
        <dbReference type="SAM" id="MobiDB-lite"/>
    </source>
</evidence>
<organism evidence="2 3">
    <name type="scientific">Rhizodiscina lignyota</name>
    <dbReference type="NCBI Taxonomy" id="1504668"/>
    <lineage>
        <taxon>Eukaryota</taxon>
        <taxon>Fungi</taxon>
        <taxon>Dikarya</taxon>
        <taxon>Ascomycota</taxon>
        <taxon>Pezizomycotina</taxon>
        <taxon>Dothideomycetes</taxon>
        <taxon>Pleosporomycetidae</taxon>
        <taxon>Aulographales</taxon>
        <taxon>Rhizodiscinaceae</taxon>
        <taxon>Rhizodiscina</taxon>
    </lineage>
</organism>
<proteinExistence type="predicted"/>
<dbReference type="AlphaFoldDB" id="A0A9P4MA97"/>
<dbReference type="OrthoDB" id="5242853at2759"/>
<dbReference type="EMBL" id="ML978122">
    <property type="protein sequence ID" value="KAF2103466.1"/>
    <property type="molecule type" value="Genomic_DNA"/>
</dbReference>
<evidence type="ECO:0000313" key="2">
    <source>
        <dbReference type="EMBL" id="KAF2103466.1"/>
    </source>
</evidence>
<feature type="region of interest" description="Disordered" evidence="1">
    <location>
        <begin position="307"/>
        <end position="330"/>
    </location>
</feature>
<reference evidence="2" key="1">
    <citation type="journal article" date="2020" name="Stud. Mycol.">
        <title>101 Dothideomycetes genomes: a test case for predicting lifestyles and emergence of pathogens.</title>
        <authorList>
            <person name="Haridas S."/>
            <person name="Albert R."/>
            <person name="Binder M."/>
            <person name="Bloem J."/>
            <person name="Labutti K."/>
            <person name="Salamov A."/>
            <person name="Andreopoulos B."/>
            <person name="Baker S."/>
            <person name="Barry K."/>
            <person name="Bills G."/>
            <person name="Bluhm B."/>
            <person name="Cannon C."/>
            <person name="Castanera R."/>
            <person name="Culley D."/>
            <person name="Daum C."/>
            <person name="Ezra D."/>
            <person name="Gonzalez J."/>
            <person name="Henrissat B."/>
            <person name="Kuo A."/>
            <person name="Liang C."/>
            <person name="Lipzen A."/>
            <person name="Lutzoni F."/>
            <person name="Magnuson J."/>
            <person name="Mondo S."/>
            <person name="Nolan M."/>
            <person name="Ohm R."/>
            <person name="Pangilinan J."/>
            <person name="Park H.-J."/>
            <person name="Ramirez L."/>
            <person name="Alfaro M."/>
            <person name="Sun H."/>
            <person name="Tritt A."/>
            <person name="Yoshinaga Y."/>
            <person name="Zwiers L.-H."/>
            <person name="Turgeon B."/>
            <person name="Goodwin S."/>
            <person name="Spatafora J."/>
            <person name="Crous P."/>
            <person name="Grigoriev I."/>
        </authorList>
    </citation>
    <scope>NUCLEOTIDE SEQUENCE</scope>
    <source>
        <strain evidence="2">CBS 133067</strain>
    </source>
</reference>
<keyword evidence="3" id="KW-1185">Reference proteome</keyword>
<evidence type="ECO:0000313" key="3">
    <source>
        <dbReference type="Proteomes" id="UP000799772"/>
    </source>
</evidence>
<dbReference type="Proteomes" id="UP000799772">
    <property type="component" value="Unassembled WGS sequence"/>
</dbReference>
<protein>
    <submittedName>
        <fullName evidence="2">Uncharacterized protein</fullName>
    </submittedName>
</protein>
<accession>A0A9P4MA97</accession>